<organism evidence="2 3">
    <name type="scientific">Kribbella voronezhensis</name>
    <dbReference type="NCBI Taxonomy" id="2512212"/>
    <lineage>
        <taxon>Bacteria</taxon>
        <taxon>Bacillati</taxon>
        <taxon>Actinomycetota</taxon>
        <taxon>Actinomycetes</taxon>
        <taxon>Propionibacteriales</taxon>
        <taxon>Kribbellaceae</taxon>
        <taxon>Kribbella</taxon>
    </lineage>
</organism>
<dbReference type="PROSITE" id="PS51186">
    <property type="entry name" value="GNAT"/>
    <property type="match status" value="1"/>
</dbReference>
<dbReference type="InterPro" id="IPR016181">
    <property type="entry name" value="Acyl_CoA_acyltransferase"/>
</dbReference>
<dbReference type="GO" id="GO:0016747">
    <property type="term" value="F:acyltransferase activity, transferring groups other than amino-acyl groups"/>
    <property type="evidence" value="ECO:0007669"/>
    <property type="project" value="InterPro"/>
</dbReference>
<dbReference type="AlphaFoldDB" id="A0A4V3FKK8"/>
<evidence type="ECO:0000259" key="1">
    <source>
        <dbReference type="PROSITE" id="PS51186"/>
    </source>
</evidence>
<accession>A0A4V3FKK8</accession>
<dbReference type="InterPro" id="IPR051531">
    <property type="entry name" value="N-acetyltransferase"/>
</dbReference>
<protein>
    <submittedName>
        <fullName evidence="2">RimJ/RimL family protein N-acetyltransferase</fullName>
    </submittedName>
</protein>
<feature type="domain" description="N-acetyltransferase" evidence="1">
    <location>
        <begin position="14"/>
        <end position="169"/>
    </location>
</feature>
<keyword evidence="2" id="KW-0808">Transferase</keyword>
<dbReference type="OrthoDB" id="3829771at2"/>
<proteinExistence type="predicted"/>
<name>A0A4V3FKK8_9ACTN</name>
<sequence>MTYRSGLRLVGDGLVLREWERGDLAAMVKLFDNPEVAHWTPLVTPFDLDAAKAYLDRALTANGTIQLAITVDGGQPMGEVLLMTDRATLGYSVGPEFRGQRLAVRALKLLTAYAHEEAGLPRVLLEIEPENDASSGVARSAGYRLTDLLPTNVTDKGRPVSLLTWEHLA</sequence>
<gene>
    <name evidence="2" type="ORF">EV138_4225</name>
</gene>
<dbReference type="PANTHER" id="PTHR43792">
    <property type="entry name" value="GNAT FAMILY, PUTATIVE (AFU_ORTHOLOGUE AFUA_3G00765)-RELATED-RELATED"/>
    <property type="match status" value="1"/>
</dbReference>
<comment type="caution">
    <text evidence="2">The sequence shown here is derived from an EMBL/GenBank/DDBJ whole genome shotgun (WGS) entry which is preliminary data.</text>
</comment>
<dbReference type="InterPro" id="IPR000182">
    <property type="entry name" value="GNAT_dom"/>
</dbReference>
<keyword evidence="3" id="KW-1185">Reference proteome</keyword>
<dbReference type="Proteomes" id="UP000295151">
    <property type="component" value="Unassembled WGS sequence"/>
</dbReference>
<evidence type="ECO:0000313" key="3">
    <source>
        <dbReference type="Proteomes" id="UP000295151"/>
    </source>
</evidence>
<dbReference type="SUPFAM" id="SSF55729">
    <property type="entry name" value="Acyl-CoA N-acyltransferases (Nat)"/>
    <property type="match status" value="1"/>
</dbReference>
<dbReference type="EMBL" id="SOCE01000001">
    <property type="protein sequence ID" value="TDU90633.1"/>
    <property type="molecule type" value="Genomic_DNA"/>
</dbReference>
<dbReference type="Gene3D" id="3.40.630.30">
    <property type="match status" value="1"/>
</dbReference>
<dbReference type="Pfam" id="PF13302">
    <property type="entry name" value="Acetyltransf_3"/>
    <property type="match status" value="1"/>
</dbReference>
<evidence type="ECO:0000313" key="2">
    <source>
        <dbReference type="EMBL" id="TDU90633.1"/>
    </source>
</evidence>
<reference evidence="2 3" key="1">
    <citation type="submission" date="2019-03" db="EMBL/GenBank/DDBJ databases">
        <title>Genomic Encyclopedia of Type Strains, Phase III (KMG-III): the genomes of soil and plant-associated and newly described type strains.</title>
        <authorList>
            <person name="Whitman W."/>
        </authorList>
    </citation>
    <scope>NUCLEOTIDE SEQUENCE [LARGE SCALE GENOMIC DNA]</scope>
    <source>
        <strain evidence="2 3">VKM Ac-2575</strain>
    </source>
</reference>
<dbReference type="RefSeq" id="WP_133980524.1">
    <property type="nucleotide sequence ID" value="NZ_SOCE01000001.1"/>
</dbReference>